<evidence type="ECO:0000313" key="7">
    <source>
        <dbReference type="EMBL" id="AWV88724.1"/>
    </source>
</evidence>
<feature type="transmembrane region" description="Helical" evidence="5">
    <location>
        <begin position="24"/>
        <end position="48"/>
    </location>
</feature>
<dbReference type="InterPro" id="IPR036259">
    <property type="entry name" value="MFS_trans_sf"/>
</dbReference>
<feature type="transmembrane region" description="Helical" evidence="5">
    <location>
        <begin position="148"/>
        <end position="172"/>
    </location>
</feature>
<dbReference type="EMBL" id="CP030032">
    <property type="protein sequence ID" value="AWV88724.1"/>
    <property type="molecule type" value="Genomic_DNA"/>
</dbReference>
<proteinExistence type="predicted"/>
<dbReference type="InterPro" id="IPR011701">
    <property type="entry name" value="MFS"/>
</dbReference>
<keyword evidence="8" id="KW-1185">Reference proteome</keyword>
<dbReference type="KEGG" id="bsed:DN745_04985"/>
<comment type="subcellular location">
    <subcellularLocation>
        <location evidence="1">Membrane</location>
        <topology evidence="1">Multi-pass membrane protein</topology>
    </subcellularLocation>
</comment>
<dbReference type="CDD" id="cd17321">
    <property type="entry name" value="MFS_MMR_MDR_like"/>
    <property type="match status" value="1"/>
</dbReference>
<dbReference type="Gene3D" id="1.20.1250.20">
    <property type="entry name" value="MFS general substrate transporter like domains"/>
    <property type="match status" value="1"/>
</dbReference>
<gene>
    <name evidence="7" type="ORF">DN745_04985</name>
</gene>
<feature type="transmembrane region" description="Helical" evidence="5">
    <location>
        <begin position="319"/>
        <end position="341"/>
    </location>
</feature>
<dbReference type="Pfam" id="PF07690">
    <property type="entry name" value="MFS_1"/>
    <property type="match status" value="1"/>
</dbReference>
<keyword evidence="3 5" id="KW-1133">Transmembrane helix</keyword>
<feature type="transmembrane region" description="Helical" evidence="5">
    <location>
        <begin position="90"/>
        <end position="113"/>
    </location>
</feature>
<dbReference type="PROSITE" id="PS50850">
    <property type="entry name" value="MFS"/>
    <property type="match status" value="1"/>
</dbReference>
<dbReference type="RefSeq" id="WP_111332691.1">
    <property type="nucleotide sequence ID" value="NZ_CP030032.1"/>
</dbReference>
<sequence>MTQSSPSLLMEDASYTPDPHRWRLLGLLIVVLFMSLIDVGIVNVAVPSIQEGLGASDAEIQWVLAGYALTFGVGLVTSGRAGDIYGRGPLFIIGIIVFTASSVACGLAQSALLLNIGRAVQGVGSCLIAPQVVGMIQQHFRGTERGRAFGIFGAAAAASFVVGPLTGGYIIMVAGVETGWRWTFLINLPIGILATFLAWRWLPRPLWTPRDPDANAERSLDPVGALLLGFAVLCVMLPFVEGRGAALVWLSLPLGLGLFAVWVWWEKRRKRLGLQPMVDLAIFKVKSFSNGTLMISLFFASNTGIWVLVALYLQSGLGHTAFASGSVGIPGSILSSLAALWGGKVVNTRGRAVVLGGMYLAALGIALSILVVWLRSQGLASEWFLWGSLGVLGIGQGFVVSPNQTLTLDEVPVRYAGSSGGIMQTGQRIGATVGISILTATAFASYHATNDWSQAFIAGLVVALIITLAATAVAYIDQRQRLQKPTPMTH</sequence>
<evidence type="ECO:0000259" key="6">
    <source>
        <dbReference type="PROSITE" id="PS50850"/>
    </source>
</evidence>
<dbReference type="AlphaFoldDB" id="A0A2Z4FJ21"/>
<feature type="transmembrane region" description="Helical" evidence="5">
    <location>
        <begin position="455"/>
        <end position="476"/>
    </location>
</feature>
<dbReference type="PRINTS" id="PR01036">
    <property type="entry name" value="TCRTETB"/>
</dbReference>
<feature type="transmembrane region" description="Helical" evidence="5">
    <location>
        <begin position="184"/>
        <end position="202"/>
    </location>
</feature>
<dbReference type="Gene3D" id="1.20.1720.10">
    <property type="entry name" value="Multidrug resistance protein D"/>
    <property type="match status" value="1"/>
</dbReference>
<feature type="transmembrane region" description="Helical" evidence="5">
    <location>
        <begin position="353"/>
        <end position="374"/>
    </location>
</feature>
<accession>A0A2Z4FJ21</accession>
<dbReference type="PANTHER" id="PTHR42718">
    <property type="entry name" value="MAJOR FACILITATOR SUPERFAMILY MULTIDRUG TRANSPORTER MFSC"/>
    <property type="match status" value="1"/>
</dbReference>
<feature type="domain" description="Major facilitator superfamily (MFS) profile" evidence="6">
    <location>
        <begin position="24"/>
        <end position="481"/>
    </location>
</feature>
<protein>
    <submittedName>
        <fullName evidence="7">MFS transporter</fullName>
    </submittedName>
</protein>
<dbReference type="OrthoDB" id="9807274at2"/>
<keyword evidence="2 5" id="KW-0812">Transmembrane</keyword>
<evidence type="ECO:0000313" key="8">
    <source>
        <dbReference type="Proteomes" id="UP000249799"/>
    </source>
</evidence>
<keyword evidence="4 5" id="KW-0472">Membrane</keyword>
<evidence type="ECO:0000256" key="3">
    <source>
        <dbReference type="ARBA" id="ARBA00022989"/>
    </source>
</evidence>
<name>A0A2Z4FJ21_9DELT</name>
<dbReference type="GO" id="GO:0016020">
    <property type="term" value="C:membrane"/>
    <property type="evidence" value="ECO:0007669"/>
    <property type="project" value="UniProtKB-SubCell"/>
</dbReference>
<feature type="transmembrane region" description="Helical" evidence="5">
    <location>
        <begin position="223"/>
        <end position="240"/>
    </location>
</feature>
<evidence type="ECO:0000256" key="2">
    <source>
        <dbReference type="ARBA" id="ARBA00022692"/>
    </source>
</evidence>
<dbReference type="GO" id="GO:0022857">
    <property type="term" value="F:transmembrane transporter activity"/>
    <property type="evidence" value="ECO:0007669"/>
    <property type="project" value="InterPro"/>
</dbReference>
<organism evidence="7 8">
    <name type="scientific">Bradymonas sediminis</name>
    <dbReference type="NCBI Taxonomy" id="1548548"/>
    <lineage>
        <taxon>Bacteria</taxon>
        <taxon>Deltaproteobacteria</taxon>
        <taxon>Bradymonadales</taxon>
        <taxon>Bradymonadaceae</taxon>
        <taxon>Bradymonas</taxon>
    </lineage>
</organism>
<evidence type="ECO:0000256" key="5">
    <source>
        <dbReference type="SAM" id="Phobius"/>
    </source>
</evidence>
<reference evidence="7 8" key="1">
    <citation type="submission" date="2018-06" db="EMBL/GenBank/DDBJ databases">
        <title>Lujinxingia sediminis gen. nov. sp. nov., a new facultative anaerobic member of the class Deltaproteobacteria, and proposal of Lujinxingaceae fam. nov.</title>
        <authorList>
            <person name="Guo L.-Y."/>
            <person name="Li C.-M."/>
            <person name="Wang S."/>
            <person name="Du Z.-J."/>
        </authorList>
    </citation>
    <scope>NUCLEOTIDE SEQUENCE [LARGE SCALE GENOMIC DNA]</scope>
    <source>
        <strain evidence="7 8">FA350</strain>
    </source>
</reference>
<feature type="transmembrane region" description="Helical" evidence="5">
    <location>
        <begin position="60"/>
        <end position="78"/>
    </location>
</feature>
<dbReference type="Proteomes" id="UP000249799">
    <property type="component" value="Chromosome"/>
</dbReference>
<evidence type="ECO:0000256" key="1">
    <source>
        <dbReference type="ARBA" id="ARBA00004141"/>
    </source>
</evidence>
<evidence type="ECO:0000256" key="4">
    <source>
        <dbReference type="ARBA" id="ARBA00023136"/>
    </source>
</evidence>
<dbReference type="PANTHER" id="PTHR42718:SF39">
    <property type="entry name" value="ACTINORHODIN TRANSPORTER-RELATED"/>
    <property type="match status" value="1"/>
</dbReference>
<dbReference type="InterPro" id="IPR020846">
    <property type="entry name" value="MFS_dom"/>
</dbReference>
<feature type="transmembrane region" description="Helical" evidence="5">
    <location>
        <begin position="293"/>
        <end position="313"/>
    </location>
</feature>
<feature type="transmembrane region" description="Helical" evidence="5">
    <location>
        <begin position="246"/>
        <end position="265"/>
    </location>
</feature>
<dbReference type="SUPFAM" id="SSF103473">
    <property type="entry name" value="MFS general substrate transporter"/>
    <property type="match status" value="1"/>
</dbReference>